<accession>A3V9N1</accession>
<name>A3V9N1_9RHOB</name>
<dbReference type="HOGENOM" id="CLU_1946224_0_0_5"/>
<reference evidence="2 3" key="1">
    <citation type="journal article" date="2010" name="J. Bacteriol.">
        <title>Genome sequences of Pelagibaca bermudensis HTCC2601T and Maritimibacter alkaliphilus HTCC2654T, the type strains of two marine Roseobacter genera.</title>
        <authorList>
            <person name="Thrash J.C."/>
            <person name="Cho J.C."/>
            <person name="Ferriera S."/>
            <person name="Johnson J."/>
            <person name="Vergin K.L."/>
            <person name="Giovannoni S.J."/>
        </authorList>
    </citation>
    <scope>NUCLEOTIDE SEQUENCE [LARGE SCALE GENOMIC DNA]</scope>
    <source>
        <strain evidence="2 3">HTCC2654</strain>
    </source>
</reference>
<keyword evidence="3" id="KW-1185">Reference proteome</keyword>
<feature type="transmembrane region" description="Helical" evidence="1">
    <location>
        <begin position="67"/>
        <end position="84"/>
    </location>
</feature>
<sequence>MCGAFVAAMGLAIDETTGMYARQADGGLFDCTSLTGAGSDDQVFFSLIVVFLPSMLLRLVRLARPVPLWEAIVHGVALLIYIQIIMNLRSCSEIVATQAVRDDWLLPGVAAGLLVASVAIIPTRGAVRV</sequence>
<dbReference type="RefSeq" id="WP_008334359.1">
    <property type="nucleotide sequence ID" value="NZ_VNHV01000004.1"/>
</dbReference>
<dbReference type="EMBL" id="AAMT01000001">
    <property type="protein sequence ID" value="EAQ14622.1"/>
    <property type="molecule type" value="Genomic_DNA"/>
</dbReference>
<keyword evidence="1" id="KW-0812">Transmembrane</keyword>
<feature type="transmembrane region" description="Helical" evidence="1">
    <location>
        <begin position="43"/>
        <end position="60"/>
    </location>
</feature>
<organism evidence="2 3">
    <name type="scientific">Maritimibacter alkaliphilus HTCC2654</name>
    <dbReference type="NCBI Taxonomy" id="314271"/>
    <lineage>
        <taxon>Bacteria</taxon>
        <taxon>Pseudomonadati</taxon>
        <taxon>Pseudomonadota</taxon>
        <taxon>Alphaproteobacteria</taxon>
        <taxon>Rhodobacterales</taxon>
        <taxon>Roseobacteraceae</taxon>
        <taxon>Maritimibacter</taxon>
    </lineage>
</organism>
<comment type="caution">
    <text evidence="2">The sequence shown here is derived from an EMBL/GenBank/DDBJ whole genome shotgun (WGS) entry which is preliminary data.</text>
</comment>
<protein>
    <submittedName>
        <fullName evidence="2">Uncharacterized protein</fullName>
    </submittedName>
</protein>
<dbReference type="Proteomes" id="UP000002931">
    <property type="component" value="Unassembled WGS sequence"/>
</dbReference>
<evidence type="ECO:0000313" key="3">
    <source>
        <dbReference type="Proteomes" id="UP000002931"/>
    </source>
</evidence>
<keyword evidence="1" id="KW-0472">Membrane</keyword>
<feature type="transmembrane region" description="Helical" evidence="1">
    <location>
        <begin position="104"/>
        <end position="123"/>
    </location>
</feature>
<dbReference type="AlphaFoldDB" id="A3V9N1"/>
<evidence type="ECO:0000256" key="1">
    <source>
        <dbReference type="SAM" id="Phobius"/>
    </source>
</evidence>
<evidence type="ECO:0000313" key="2">
    <source>
        <dbReference type="EMBL" id="EAQ14622.1"/>
    </source>
</evidence>
<keyword evidence="1" id="KW-1133">Transmembrane helix</keyword>
<gene>
    <name evidence="2" type="ORF">RB2654_18603</name>
</gene>
<proteinExistence type="predicted"/>